<evidence type="ECO:0000259" key="7">
    <source>
        <dbReference type="PROSITE" id="PS50887"/>
    </source>
</evidence>
<dbReference type="Pfam" id="PF00072">
    <property type="entry name" value="Response_reg"/>
    <property type="match status" value="1"/>
</dbReference>
<keyword evidence="9" id="KW-1185">Reference proteome</keyword>
<dbReference type="CDD" id="cd01949">
    <property type="entry name" value="GGDEF"/>
    <property type="match status" value="1"/>
</dbReference>
<dbReference type="AlphaFoldDB" id="U3AVX1"/>
<dbReference type="Gene3D" id="3.30.70.270">
    <property type="match status" value="1"/>
</dbReference>
<evidence type="ECO:0000313" key="8">
    <source>
        <dbReference type="EMBL" id="GAD77900.1"/>
    </source>
</evidence>
<dbReference type="SMART" id="SM00267">
    <property type="entry name" value="GGDEF"/>
    <property type="match status" value="1"/>
</dbReference>
<dbReference type="SMART" id="SM00448">
    <property type="entry name" value="REC"/>
    <property type="match status" value="1"/>
</dbReference>
<organism evidence="8 9">
    <name type="scientific">Vibrio azureus NBRC 104587</name>
    <dbReference type="NCBI Taxonomy" id="1219077"/>
    <lineage>
        <taxon>Bacteria</taxon>
        <taxon>Pseudomonadati</taxon>
        <taxon>Pseudomonadota</taxon>
        <taxon>Gammaproteobacteria</taxon>
        <taxon>Vibrionales</taxon>
        <taxon>Vibrionaceae</taxon>
        <taxon>Vibrio</taxon>
    </lineage>
</organism>
<dbReference type="FunFam" id="3.30.70.270:FF:000001">
    <property type="entry name" value="Diguanylate cyclase domain protein"/>
    <property type="match status" value="1"/>
</dbReference>
<dbReference type="SUPFAM" id="SSF52172">
    <property type="entry name" value="CheY-like"/>
    <property type="match status" value="1"/>
</dbReference>
<reference evidence="8 9" key="1">
    <citation type="submission" date="2013-09" db="EMBL/GenBank/DDBJ databases">
        <title>Whole genome shotgun sequence of Vibrio azureus NBRC 104587.</title>
        <authorList>
            <person name="Isaki S."/>
            <person name="Hosoyama A."/>
            <person name="Numata M."/>
            <person name="Hashimoto M."/>
            <person name="Hosoyama Y."/>
            <person name="Tsuchikane K."/>
            <person name="Noguchi M."/>
            <person name="Hirakata S."/>
            <person name="Ichikawa N."/>
            <person name="Ohji S."/>
            <person name="Yamazoe A."/>
            <person name="Fujita N."/>
        </authorList>
    </citation>
    <scope>NUCLEOTIDE SEQUENCE [LARGE SCALE GENOMIC DNA]</scope>
    <source>
        <strain evidence="8 9">NBRC 104587</strain>
    </source>
</reference>
<dbReference type="InterPro" id="IPR029787">
    <property type="entry name" value="Nucleotide_cyclase"/>
</dbReference>
<gene>
    <name evidence="8" type="ORF">VAZ01S_098_00090</name>
</gene>
<comment type="catalytic activity">
    <reaction evidence="3">
        <text>2 GTP = 3',3'-c-di-GMP + 2 diphosphate</text>
        <dbReference type="Rhea" id="RHEA:24898"/>
        <dbReference type="ChEBI" id="CHEBI:33019"/>
        <dbReference type="ChEBI" id="CHEBI:37565"/>
        <dbReference type="ChEBI" id="CHEBI:58805"/>
        <dbReference type="EC" id="2.7.7.65"/>
    </reaction>
</comment>
<feature type="domain" description="Response regulatory" evidence="6">
    <location>
        <begin position="2"/>
        <end position="117"/>
    </location>
</feature>
<dbReference type="GO" id="GO:0052621">
    <property type="term" value="F:diguanylate cyclase activity"/>
    <property type="evidence" value="ECO:0007669"/>
    <property type="project" value="UniProtKB-EC"/>
</dbReference>
<comment type="cofactor">
    <cofactor evidence="1">
        <name>Mg(2+)</name>
        <dbReference type="ChEBI" id="CHEBI:18420"/>
    </cofactor>
</comment>
<dbReference type="PANTHER" id="PTHR45138:SF9">
    <property type="entry name" value="DIGUANYLATE CYCLASE DGCM-RELATED"/>
    <property type="match status" value="1"/>
</dbReference>
<dbReference type="EC" id="2.7.7.65" evidence="2"/>
<dbReference type="GO" id="GO:0005886">
    <property type="term" value="C:plasma membrane"/>
    <property type="evidence" value="ECO:0007669"/>
    <property type="project" value="TreeGrafter"/>
</dbReference>
<sequence>MRILLVDDVKVDRMQLAIRLQQQGHDVEAVSSGREALELYERFDPELILLDIAMPNMTGFEVSLRIRQKFPDWIPIIFLSSHEEPETIAKAIAAGGDDYLTKPVDRLVLNSKLMAMQRIASMRRELKQVTRKLEAMNILLQQQANEDGLTNLYNRRYIDTQLQAMIAWHGRHRIPMAIILIDVDFFKLFNDNYGHIEGDLCLKAIAQQLKGTFCRAGEFVGRYGGEEFILIFSSTDKDTAEKEAVRVQQAMISLDYVHEYSAVSSCVTVSQGVLAFQPTGKEKISEIYSLADKALYLSKSRGRNTYTVIESPE</sequence>
<dbReference type="Proteomes" id="UP000016567">
    <property type="component" value="Unassembled WGS sequence"/>
</dbReference>
<dbReference type="PROSITE" id="PS50887">
    <property type="entry name" value="GGDEF"/>
    <property type="match status" value="1"/>
</dbReference>
<accession>U3AVX1</accession>
<dbReference type="GO" id="GO:0043709">
    <property type="term" value="P:cell adhesion involved in single-species biofilm formation"/>
    <property type="evidence" value="ECO:0007669"/>
    <property type="project" value="TreeGrafter"/>
</dbReference>
<dbReference type="InterPro" id="IPR000160">
    <property type="entry name" value="GGDEF_dom"/>
</dbReference>
<evidence type="ECO:0000259" key="6">
    <source>
        <dbReference type="PROSITE" id="PS50110"/>
    </source>
</evidence>
<dbReference type="GO" id="GO:0000160">
    <property type="term" value="P:phosphorelay signal transduction system"/>
    <property type="evidence" value="ECO:0007669"/>
    <property type="project" value="InterPro"/>
</dbReference>
<dbReference type="CDD" id="cd17546">
    <property type="entry name" value="REC_hyHK_CKI1_RcsC-like"/>
    <property type="match status" value="1"/>
</dbReference>
<feature type="domain" description="GGDEF" evidence="7">
    <location>
        <begin position="174"/>
        <end position="311"/>
    </location>
</feature>
<dbReference type="Gene3D" id="3.40.50.2300">
    <property type="match status" value="1"/>
</dbReference>
<keyword evidence="5" id="KW-0175">Coiled coil</keyword>
<dbReference type="STRING" id="1219077.VAZ01S_098_00090"/>
<dbReference type="Pfam" id="PF00990">
    <property type="entry name" value="GGDEF"/>
    <property type="match status" value="1"/>
</dbReference>
<evidence type="ECO:0000256" key="1">
    <source>
        <dbReference type="ARBA" id="ARBA00001946"/>
    </source>
</evidence>
<dbReference type="InterPro" id="IPR043128">
    <property type="entry name" value="Rev_trsase/Diguanyl_cyclase"/>
</dbReference>
<feature type="coiled-coil region" evidence="5">
    <location>
        <begin position="119"/>
        <end position="146"/>
    </location>
</feature>
<dbReference type="PANTHER" id="PTHR45138">
    <property type="entry name" value="REGULATORY COMPONENTS OF SENSORY TRANSDUCTION SYSTEM"/>
    <property type="match status" value="1"/>
</dbReference>
<dbReference type="PROSITE" id="PS50110">
    <property type="entry name" value="RESPONSE_REGULATORY"/>
    <property type="match status" value="1"/>
</dbReference>
<dbReference type="GO" id="GO:1902201">
    <property type="term" value="P:negative regulation of bacterial-type flagellum-dependent cell motility"/>
    <property type="evidence" value="ECO:0007669"/>
    <property type="project" value="TreeGrafter"/>
</dbReference>
<dbReference type="InterPro" id="IPR011006">
    <property type="entry name" value="CheY-like_superfamily"/>
</dbReference>
<evidence type="ECO:0000256" key="5">
    <source>
        <dbReference type="SAM" id="Coils"/>
    </source>
</evidence>
<dbReference type="NCBIfam" id="TIGR00254">
    <property type="entry name" value="GGDEF"/>
    <property type="match status" value="1"/>
</dbReference>
<evidence type="ECO:0000256" key="2">
    <source>
        <dbReference type="ARBA" id="ARBA00012528"/>
    </source>
</evidence>
<keyword evidence="4" id="KW-0597">Phosphoprotein</keyword>
<proteinExistence type="predicted"/>
<feature type="modified residue" description="4-aspartylphosphate" evidence="4">
    <location>
        <position position="51"/>
    </location>
</feature>
<dbReference type="InterPro" id="IPR050469">
    <property type="entry name" value="Diguanylate_Cyclase"/>
</dbReference>
<dbReference type="SUPFAM" id="SSF55073">
    <property type="entry name" value="Nucleotide cyclase"/>
    <property type="match status" value="1"/>
</dbReference>
<evidence type="ECO:0000256" key="4">
    <source>
        <dbReference type="PROSITE-ProRule" id="PRU00169"/>
    </source>
</evidence>
<dbReference type="EMBL" id="BATL01000098">
    <property type="protein sequence ID" value="GAD77900.1"/>
    <property type="molecule type" value="Genomic_DNA"/>
</dbReference>
<dbReference type="InterPro" id="IPR001789">
    <property type="entry name" value="Sig_transdc_resp-reg_receiver"/>
</dbReference>
<protein>
    <recommendedName>
        <fullName evidence="2">diguanylate cyclase</fullName>
        <ecNumber evidence="2">2.7.7.65</ecNumber>
    </recommendedName>
</protein>
<dbReference type="eggNOG" id="COG3706">
    <property type="taxonomic scope" value="Bacteria"/>
</dbReference>
<comment type="caution">
    <text evidence="8">The sequence shown here is derived from an EMBL/GenBank/DDBJ whole genome shotgun (WGS) entry which is preliminary data.</text>
</comment>
<evidence type="ECO:0000313" key="9">
    <source>
        <dbReference type="Proteomes" id="UP000016567"/>
    </source>
</evidence>
<name>U3AVX1_9VIBR</name>
<evidence type="ECO:0000256" key="3">
    <source>
        <dbReference type="ARBA" id="ARBA00034247"/>
    </source>
</evidence>